<protein>
    <recommendedName>
        <fullName evidence="2">DUF6891 domain-containing protein</fullName>
    </recommendedName>
</protein>
<sequence length="227" mass="24594">MPAWDSSTASASARTRPPPARQVAQEPAVELSPDELAEHESALRGSARVTFATTRMPMVQHDDLATDAAAEGLPLERAREILREEWDRRVQLAQEHRDDDDSGAVRRAFVALNAEGVLAVEALGYDNDEGHELATEEAGDVGAEGYVFFHAQDVERVVDGPGTLHLRYAAARYTATSAADKYAEDEAVGRRVVAALEDEGLAPTWDGSGASTITLERLRWYPVPGDA</sequence>
<reference evidence="3 4" key="1">
    <citation type="journal article" date="2012" name="J. Bacteriol.">
        <title>Genome Sequence of Janibacter hoylei MTCC8307, Isolated from the Stratospheric Air.</title>
        <authorList>
            <person name="Pawar S.P."/>
            <person name="Dhotre D.P."/>
            <person name="Shetty S.A."/>
            <person name="Chowdhury S.P."/>
            <person name="Chaudhari B.L."/>
            <person name="Shouche Y.S."/>
        </authorList>
    </citation>
    <scope>NUCLEOTIDE SEQUENCE [LARGE SCALE GENOMIC DNA]</scope>
    <source>
        <strain evidence="3 4">PVAS-1</strain>
    </source>
</reference>
<dbReference type="OrthoDB" id="5515732at2"/>
<feature type="compositionally biased region" description="Low complexity" evidence="1">
    <location>
        <begin position="1"/>
        <end position="15"/>
    </location>
</feature>
<dbReference type="InterPro" id="IPR054186">
    <property type="entry name" value="DUF6891"/>
</dbReference>
<feature type="region of interest" description="Disordered" evidence="1">
    <location>
        <begin position="1"/>
        <end position="43"/>
    </location>
</feature>
<dbReference type="RefSeq" id="WP_007927315.1">
    <property type="nucleotide sequence ID" value="NZ_ALWX01000039.1"/>
</dbReference>
<name>K1DXE7_9MICO</name>
<evidence type="ECO:0000313" key="4">
    <source>
        <dbReference type="Proteomes" id="UP000004474"/>
    </source>
</evidence>
<evidence type="ECO:0000256" key="1">
    <source>
        <dbReference type="SAM" id="MobiDB-lite"/>
    </source>
</evidence>
<evidence type="ECO:0000313" key="3">
    <source>
        <dbReference type="EMBL" id="EKA61200.1"/>
    </source>
</evidence>
<proteinExistence type="predicted"/>
<gene>
    <name evidence="3" type="ORF">B277_09014</name>
</gene>
<dbReference type="PATRIC" id="fig|1210046.3.peg.1725"/>
<dbReference type="STRING" id="1210046.B277_09014"/>
<comment type="caution">
    <text evidence="3">The sequence shown here is derived from an EMBL/GenBank/DDBJ whole genome shotgun (WGS) entry which is preliminary data.</text>
</comment>
<organism evidence="3 4">
    <name type="scientific">Janibacter hoylei PVAS-1</name>
    <dbReference type="NCBI Taxonomy" id="1210046"/>
    <lineage>
        <taxon>Bacteria</taxon>
        <taxon>Bacillati</taxon>
        <taxon>Actinomycetota</taxon>
        <taxon>Actinomycetes</taxon>
        <taxon>Micrococcales</taxon>
        <taxon>Intrasporangiaceae</taxon>
        <taxon>Janibacter</taxon>
    </lineage>
</organism>
<dbReference type="EMBL" id="ALWX01000039">
    <property type="protein sequence ID" value="EKA61200.1"/>
    <property type="molecule type" value="Genomic_DNA"/>
</dbReference>
<accession>K1DXE7</accession>
<feature type="domain" description="DUF6891" evidence="2">
    <location>
        <begin position="40"/>
        <end position="220"/>
    </location>
</feature>
<evidence type="ECO:0000259" key="2">
    <source>
        <dbReference type="Pfam" id="PF21831"/>
    </source>
</evidence>
<dbReference type="Proteomes" id="UP000004474">
    <property type="component" value="Unassembled WGS sequence"/>
</dbReference>
<dbReference type="Pfam" id="PF21831">
    <property type="entry name" value="DUF6891"/>
    <property type="match status" value="1"/>
</dbReference>
<dbReference type="AlphaFoldDB" id="K1DXE7"/>